<proteinExistence type="predicted"/>
<dbReference type="InParanoid" id="A0A554N992"/>
<organism evidence="1 2">
    <name type="scientific">Haloglomus irregulare</name>
    <dbReference type="NCBI Taxonomy" id="2234134"/>
    <lineage>
        <taxon>Archaea</taxon>
        <taxon>Methanobacteriati</taxon>
        <taxon>Methanobacteriota</taxon>
        <taxon>Stenosarchaea group</taxon>
        <taxon>Halobacteria</taxon>
        <taxon>Halobacteriales</taxon>
        <taxon>Natronomonadaceae</taxon>
        <taxon>Haloglomus</taxon>
    </lineage>
</organism>
<evidence type="ECO:0000313" key="2">
    <source>
        <dbReference type="Proteomes" id="UP000319894"/>
    </source>
</evidence>
<keyword evidence="2" id="KW-1185">Reference proteome</keyword>
<protein>
    <submittedName>
        <fullName evidence="1">Uncharacterized protein</fullName>
    </submittedName>
</protein>
<evidence type="ECO:0000313" key="1">
    <source>
        <dbReference type="EMBL" id="TSD13974.1"/>
    </source>
</evidence>
<dbReference type="EMBL" id="QMDX01000005">
    <property type="protein sequence ID" value="TSD13974.1"/>
    <property type="molecule type" value="Genomic_DNA"/>
</dbReference>
<reference evidence="1 2" key="1">
    <citation type="submission" date="2018-06" db="EMBL/GenBank/DDBJ databases">
        <title>Natronomonas sp. F16-60 a new haloarchaeon isolated from a solar saltern of Isla Cristina, Huelva, Spain.</title>
        <authorList>
            <person name="Duran-Viseras A."/>
            <person name="Sanchez-Porro C."/>
            <person name="Ventosa A."/>
        </authorList>
    </citation>
    <scope>NUCLEOTIDE SEQUENCE [LARGE SCALE GENOMIC DNA]</scope>
    <source>
        <strain evidence="1 2">F16-60</strain>
    </source>
</reference>
<dbReference type="AlphaFoldDB" id="A0A554N992"/>
<accession>A0A554N992</accession>
<comment type="caution">
    <text evidence="1">The sequence shown here is derived from an EMBL/GenBank/DDBJ whole genome shotgun (WGS) entry which is preliminary data.</text>
</comment>
<dbReference type="RefSeq" id="WP_144262024.1">
    <property type="nucleotide sequence ID" value="NZ_QMDX01000005.1"/>
</dbReference>
<name>A0A554N992_9EURY</name>
<sequence>MVQQLDIENIAYVQLTGIECDDCGRPFEERVRGGEIGLLDGWTVEAVTELRCPYCGHATRLVFEEELRHAYSEDSRDGPSTASSL</sequence>
<dbReference type="Proteomes" id="UP000319894">
    <property type="component" value="Unassembled WGS sequence"/>
</dbReference>
<gene>
    <name evidence="1" type="ORF">DP107_10030</name>
</gene>